<comment type="caution">
    <text evidence="1">The sequence shown here is derived from an EMBL/GenBank/DDBJ whole genome shotgun (WGS) entry which is preliminary data.</text>
</comment>
<dbReference type="EMBL" id="CM037625">
    <property type="protein sequence ID" value="KAH7997947.1"/>
    <property type="molecule type" value="Genomic_DNA"/>
</dbReference>
<reference evidence="1" key="1">
    <citation type="submission" date="2021-08" db="EMBL/GenBank/DDBJ databases">
        <title>The first chromosome-level gecko genome reveals the dynamic sex chromosomes of Neotropical dwarf geckos (Sphaerodactylidae: Sphaerodactylus).</title>
        <authorList>
            <person name="Pinto B.J."/>
            <person name="Keating S.E."/>
            <person name="Gamble T."/>
        </authorList>
    </citation>
    <scope>NUCLEOTIDE SEQUENCE</scope>
    <source>
        <strain evidence="1">TG3544</strain>
    </source>
</reference>
<dbReference type="Proteomes" id="UP000827872">
    <property type="component" value="Linkage Group LG12"/>
</dbReference>
<name>A0ACB8EZH9_9SAUR</name>
<evidence type="ECO:0000313" key="2">
    <source>
        <dbReference type="Proteomes" id="UP000827872"/>
    </source>
</evidence>
<proteinExistence type="predicted"/>
<protein>
    <submittedName>
        <fullName evidence="1">Sodium/potassium-transporting ATPase subunit gamma</fullName>
    </submittedName>
</protein>
<sequence length="84" mass="9466">MPSPSEEPPSHTETSSSREAELARTQRHFPEAPMDRFTYDYEIVRRGGLIFAAAAFLVGLLVIFSRRFRCGGKPKARPADEEEP</sequence>
<accession>A0ACB8EZH9</accession>
<organism evidence="1 2">
    <name type="scientific">Sphaerodactylus townsendi</name>
    <dbReference type="NCBI Taxonomy" id="933632"/>
    <lineage>
        <taxon>Eukaryota</taxon>
        <taxon>Metazoa</taxon>
        <taxon>Chordata</taxon>
        <taxon>Craniata</taxon>
        <taxon>Vertebrata</taxon>
        <taxon>Euteleostomi</taxon>
        <taxon>Lepidosauria</taxon>
        <taxon>Squamata</taxon>
        <taxon>Bifurcata</taxon>
        <taxon>Gekkota</taxon>
        <taxon>Sphaerodactylidae</taxon>
        <taxon>Sphaerodactylus</taxon>
    </lineage>
</organism>
<keyword evidence="2" id="KW-1185">Reference proteome</keyword>
<evidence type="ECO:0000313" key="1">
    <source>
        <dbReference type="EMBL" id="KAH7997947.1"/>
    </source>
</evidence>
<gene>
    <name evidence="1" type="primary">FXYD2</name>
    <name evidence="1" type="ORF">K3G42_010704</name>
</gene>